<dbReference type="EMBL" id="AP024601">
    <property type="protein sequence ID" value="BCU81591.1"/>
    <property type="molecule type" value="Genomic_DNA"/>
</dbReference>
<keyword evidence="3" id="KW-1185">Reference proteome</keyword>
<evidence type="ECO:0008006" key="4">
    <source>
        <dbReference type="Google" id="ProtNLM"/>
    </source>
</evidence>
<proteinExistence type="predicted"/>
<evidence type="ECO:0000313" key="3">
    <source>
        <dbReference type="Proteomes" id="UP000677436"/>
    </source>
</evidence>
<dbReference type="AlphaFoldDB" id="A0A8D5UFM3"/>
<feature type="transmembrane region" description="Helical" evidence="1">
    <location>
        <begin position="20"/>
        <end position="52"/>
    </location>
</feature>
<name>A0A8D5UFM3_9BACL</name>
<dbReference type="RefSeq" id="WP_212774799.1">
    <property type="nucleotide sequence ID" value="NZ_AP024601.1"/>
</dbReference>
<dbReference type="Proteomes" id="UP000677436">
    <property type="component" value="Chromosome"/>
</dbReference>
<organism evidence="2 3">
    <name type="scientific">Polycladomyces abyssicola</name>
    <dbReference type="NCBI Taxonomy" id="1125966"/>
    <lineage>
        <taxon>Bacteria</taxon>
        <taxon>Bacillati</taxon>
        <taxon>Bacillota</taxon>
        <taxon>Bacilli</taxon>
        <taxon>Bacillales</taxon>
        <taxon>Thermoactinomycetaceae</taxon>
        <taxon>Polycladomyces</taxon>
    </lineage>
</organism>
<dbReference type="KEGG" id="pabs:JIR001_13740"/>
<accession>A0A8D5UFM3</accession>
<evidence type="ECO:0000256" key="1">
    <source>
        <dbReference type="SAM" id="Phobius"/>
    </source>
</evidence>
<dbReference type="InterPro" id="IPR018730">
    <property type="entry name" value="DUF2273"/>
</dbReference>
<evidence type="ECO:0000313" key="2">
    <source>
        <dbReference type="EMBL" id="BCU81591.1"/>
    </source>
</evidence>
<gene>
    <name evidence="2" type="ORF">JIR001_13740</name>
</gene>
<reference evidence="2" key="2">
    <citation type="journal article" date="2021" name="Microbiol. Resour. Announc.">
        <title>Complete Genome Sequence of Polycladomyces abyssicola JIR-001T, Isolated from Hemipelagic Sediment in Deep Seawater.</title>
        <authorList>
            <person name="Tsubouchi T."/>
            <person name="Kaneko Y."/>
        </authorList>
    </citation>
    <scope>NUCLEOTIDE SEQUENCE</scope>
    <source>
        <strain evidence="2">JIR-001</strain>
    </source>
</reference>
<keyword evidence="1" id="KW-0812">Transmembrane</keyword>
<reference evidence="2" key="1">
    <citation type="journal article" date="2013" name="Int. J. Syst. Evol. Microbiol.">
        <title>Polycladomyces abyssicola gen. nov., sp. nov., a thermophilic filamentous bacterium isolated from hemipelagic sediment.</title>
        <authorList>
            <person name="Tsubouchi T."/>
            <person name="Shimane Y."/>
            <person name="Mori K."/>
            <person name="Usui K."/>
            <person name="Hiraki T."/>
            <person name="Tame A."/>
            <person name="Uematsu K."/>
            <person name="Maruyama T."/>
            <person name="Hatada Y."/>
        </authorList>
    </citation>
    <scope>NUCLEOTIDE SEQUENCE</scope>
    <source>
        <strain evidence="2">JIR-001</strain>
    </source>
</reference>
<keyword evidence="1" id="KW-1133">Transmembrane helix</keyword>
<protein>
    <recommendedName>
        <fullName evidence="4">DUF2273 domain-containing protein</fullName>
    </recommendedName>
</protein>
<dbReference type="Pfam" id="PF10031">
    <property type="entry name" value="DUF2273"/>
    <property type="match status" value="1"/>
</dbReference>
<keyword evidence="1" id="KW-0472">Membrane</keyword>
<sequence length="76" mass="9248">MDWKWLEFLWVHYRGRLIGTLAGLFLGIVYLIVGLWKTIVFMLIVGIGYFAGREWDGRKDLRQVLEDWFPDRWMRK</sequence>